<dbReference type="Gene3D" id="1.10.10.10">
    <property type="entry name" value="Winged helix-like DNA-binding domain superfamily/Winged helix DNA-binding domain"/>
    <property type="match status" value="1"/>
</dbReference>
<accession>A0A9W6K8Z9</accession>
<keyword evidence="7" id="KW-1185">Reference proteome</keyword>
<dbReference type="Proteomes" id="UP001143328">
    <property type="component" value="Unassembled WGS sequence"/>
</dbReference>
<dbReference type="InterPro" id="IPR000847">
    <property type="entry name" value="LysR_HTH_N"/>
</dbReference>
<dbReference type="InterPro" id="IPR036388">
    <property type="entry name" value="WH-like_DNA-bd_sf"/>
</dbReference>
<evidence type="ECO:0000256" key="2">
    <source>
        <dbReference type="ARBA" id="ARBA00023015"/>
    </source>
</evidence>
<evidence type="ECO:0000313" key="7">
    <source>
        <dbReference type="Proteomes" id="UP001143328"/>
    </source>
</evidence>
<evidence type="ECO:0000259" key="5">
    <source>
        <dbReference type="PROSITE" id="PS50931"/>
    </source>
</evidence>
<dbReference type="GO" id="GO:0003677">
    <property type="term" value="F:DNA binding"/>
    <property type="evidence" value="ECO:0007669"/>
    <property type="project" value="UniProtKB-KW"/>
</dbReference>
<dbReference type="SUPFAM" id="SSF46785">
    <property type="entry name" value="Winged helix' DNA-binding domain"/>
    <property type="match status" value="1"/>
</dbReference>
<dbReference type="InterPro" id="IPR036390">
    <property type="entry name" value="WH_DNA-bd_sf"/>
</dbReference>
<dbReference type="PANTHER" id="PTHR30118:SF15">
    <property type="entry name" value="TRANSCRIPTIONAL REGULATORY PROTEIN"/>
    <property type="match status" value="1"/>
</dbReference>
<dbReference type="GO" id="GO:0003700">
    <property type="term" value="F:DNA-binding transcription factor activity"/>
    <property type="evidence" value="ECO:0007669"/>
    <property type="project" value="InterPro"/>
</dbReference>
<dbReference type="PANTHER" id="PTHR30118">
    <property type="entry name" value="HTH-TYPE TRANSCRIPTIONAL REGULATOR LEUO-RELATED"/>
    <property type="match status" value="1"/>
</dbReference>
<evidence type="ECO:0000313" key="6">
    <source>
        <dbReference type="EMBL" id="GLK90393.1"/>
    </source>
</evidence>
<feature type="domain" description="HTH lysR-type" evidence="5">
    <location>
        <begin position="17"/>
        <end position="74"/>
    </location>
</feature>
<keyword evidence="3" id="KW-0238">DNA-binding</keyword>
<dbReference type="PROSITE" id="PS50931">
    <property type="entry name" value="HTH_LYSR"/>
    <property type="match status" value="1"/>
</dbReference>
<sequence length="101" mass="11087">MALSTDMIICEDTFDALDLNLLMVFLRIYKERSVTLAAKSLGVTQPAVSNSLAKLREKFGDPLFTRVGRGVSPTHAADKIAAELCPAMKQIEVTLISYLKN</sequence>
<proteinExistence type="inferred from homology"/>
<organism evidence="6 7">
    <name type="scientific">Pseudomonas turukhanskensis</name>
    <dbReference type="NCBI Taxonomy" id="1806536"/>
    <lineage>
        <taxon>Bacteria</taxon>
        <taxon>Pseudomonadati</taxon>
        <taxon>Pseudomonadota</taxon>
        <taxon>Gammaproteobacteria</taxon>
        <taxon>Pseudomonadales</taxon>
        <taxon>Pseudomonadaceae</taxon>
        <taxon>Pseudomonas</taxon>
    </lineage>
</organism>
<evidence type="ECO:0000256" key="1">
    <source>
        <dbReference type="ARBA" id="ARBA00009437"/>
    </source>
</evidence>
<dbReference type="InterPro" id="IPR050389">
    <property type="entry name" value="LysR-type_TF"/>
</dbReference>
<dbReference type="AlphaFoldDB" id="A0A9W6K8Z9"/>
<dbReference type="Pfam" id="PF00126">
    <property type="entry name" value="HTH_1"/>
    <property type="match status" value="1"/>
</dbReference>
<evidence type="ECO:0000256" key="4">
    <source>
        <dbReference type="ARBA" id="ARBA00023163"/>
    </source>
</evidence>
<comment type="caution">
    <text evidence="6">The sequence shown here is derived from an EMBL/GenBank/DDBJ whole genome shotgun (WGS) entry which is preliminary data.</text>
</comment>
<dbReference type="EMBL" id="BSFN01000010">
    <property type="protein sequence ID" value="GLK90393.1"/>
    <property type="molecule type" value="Genomic_DNA"/>
</dbReference>
<keyword evidence="2" id="KW-0805">Transcription regulation</keyword>
<gene>
    <name evidence="6" type="ORF">GCM10017655_34560</name>
</gene>
<name>A0A9W6K8Z9_9PSED</name>
<reference evidence="6" key="1">
    <citation type="journal article" date="2014" name="Int. J. Syst. Evol. Microbiol.">
        <title>Complete genome sequence of Corynebacterium casei LMG S-19264T (=DSM 44701T), isolated from a smear-ripened cheese.</title>
        <authorList>
            <consortium name="US DOE Joint Genome Institute (JGI-PGF)"/>
            <person name="Walter F."/>
            <person name="Albersmeier A."/>
            <person name="Kalinowski J."/>
            <person name="Ruckert C."/>
        </authorList>
    </citation>
    <scope>NUCLEOTIDE SEQUENCE</scope>
    <source>
        <strain evidence="6">VKM B-2935</strain>
    </source>
</reference>
<evidence type="ECO:0000256" key="3">
    <source>
        <dbReference type="ARBA" id="ARBA00023125"/>
    </source>
</evidence>
<dbReference type="PRINTS" id="PR00039">
    <property type="entry name" value="HTHLYSR"/>
</dbReference>
<comment type="similarity">
    <text evidence="1">Belongs to the LysR transcriptional regulatory family.</text>
</comment>
<dbReference type="RefSeq" id="WP_271196582.1">
    <property type="nucleotide sequence ID" value="NZ_BSFN01000010.1"/>
</dbReference>
<reference evidence="6" key="2">
    <citation type="submission" date="2023-01" db="EMBL/GenBank/DDBJ databases">
        <authorList>
            <person name="Sun Q."/>
            <person name="Evtushenko L."/>
        </authorList>
    </citation>
    <scope>NUCLEOTIDE SEQUENCE</scope>
    <source>
        <strain evidence="6">VKM B-2935</strain>
    </source>
</reference>
<keyword evidence="4" id="KW-0804">Transcription</keyword>
<protein>
    <recommendedName>
        <fullName evidence="5">HTH lysR-type domain-containing protein</fullName>
    </recommendedName>
</protein>